<feature type="region of interest" description="Disordered" evidence="1">
    <location>
        <begin position="185"/>
        <end position="229"/>
    </location>
</feature>
<feature type="compositionally biased region" description="Basic and acidic residues" evidence="1">
    <location>
        <begin position="190"/>
        <end position="203"/>
    </location>
</feature>
<evidence type="ECO:0000313" key="2">
    <source>
        <dbReference type="EMBL" id="QDZ20365.1"/>
    </source>
</evidence>
<feature type="compositionally biased region" description="Low complexity" evidence="1">
    <location>
        <begin position="117"/>
        <end position="128"/>
    </location>
</feature>
<organism evidence="2 3">
    <name type="scientific">Chloropicon primus</name>
    <dbReference type="NCBI Taxonomy" id="1764295"/>
    <lineage>
        <taxon>Eukaryota</taxon>
        <taxon>Viridiplantae</taxon>
        <taxon>Chlorophyta</taxon>
        <taxon>Chloropicophyceae</taxon>
        <taxon>Chloropicales</taxon>
        <taxon>Chloropicaceae</taxon>
        <taxon>Chloropicon</taxon>
    </lineage>
</organism>
<feature type="compositionally biased region" description="Basic residues" evidence="1">
    <location>
        <begin position="94"/>
        <end position="103"/>
    </location>
</feature>
<dbReference type="Proteomes" id="UP000316726">
    <property type="component" value="Chromosome 4"/>
</dbReference>
<name>A0A5B8MKZ0_9CHLO</name>
<sequence length="229" mass="25224">MFGGWESRSRPPWKARTEVVDSFIPVFGSVPTARAMTTTKTTKTRTRSSSSIPPSSSGGALWFLAAFSAVVAATEGCKLLLGRGEGVRQWLGTFRRKNKRPRRPPAADAEKKKKNIVNNNNNNNNSSSNDEDEDEVVQSLSRENARLREEVEVLRRREEVASTFAGSSISPEDLLQQGLAQLRSEAIEESPDKSPRKTAFEKVRSKKNAPPGSTSPLRDKLLKLQGSSP</sequence>
<feature type="compositionally biased region" description="Low complexity" evidence="1">
    <location>
        <begin position="37"/>
        <end position="56"/>
    </location>
</feature>
<evidence type="ECO:0000256" key="1">
    <source>
        <dbReference type="SAM" id="MobiDB-lite"/>
    </source>
</evidence>
<keyword evidence="3" id="KW-1185">Reference proteome</keyword>
<proteinExistence type="predicted"/>
<dbReference type="AlphaFoldDB" id="A0A5B8MKZ0"/>
<dbReference type="EMBL" id="CP031037">
    <property type="protein sequence ID" value="QDZ20365.1"/>
    <property type="molecule type" value="Genomic_DNA"/>
</dbReference>
<feature type="region of interest" description="Disordered" evidence="1">
    <location>
        <begin position="92"/>
        <end position="140"/>
    </location>
</feature>
<evidence type="ECO:0000313" key="3">
    <source>
        <dbReference type="Proteomes" id="UP000316726"/>
    </source>
</evidence>
<protein>
    <submittedName>
        <fullName evidence="2">Uncharacterized protein</fullName>
    </submittedName>
</protein>
<reference evidence="2 3" key="1">
    <citation type="submission" date="2018-07" db="EMBL/GenBank/DDBJ databases">
        <title>The complete nuclear genome of the prasinophyte Chloropicon primus (CCMP1205).</title>
        <authorList>
            <person name="Pombert J.-F."/>
            <person name="Otis C."/>
            <person name="Turmel M."/>
            <person name="Lemieux C."/>
        </authorList>
    </citation>
    <scope>NUCLEOTIDE SEQUENCE [LARGE SCALE GENOMIC DNA]</scope>
    <source>
        <strain evidence="2 3">CCMP1205</strain>
    </source>
</reference>
<gene>
    <name evidence="2" type="ORF">A3770_04p28830</name>
</gene>
<accession>A0A5B8MKZ0</accession>
<feature type="region of interest" description="Disordered" evidence="1">
    <location>
        <begin position="35"/>
        <end position="56"/>
    </location>
</feature>